<gene>
    <name evidence="1" type="ORF">Rsub_00616</name>
</gene>
<proteinExistence type="predicted"/>
<keyword evidence="1" id="KW-0808">Transferase</keyword>
<name>A0A2V0NKN4_9CHLO</name>
<dbReference type="EMBL" id="BDRX01000002">
    <property type="protein sequence ID" value="GBF87904.1"/>
    <property type="molecule type" value="Genomic_DNA"/>
</dbReference>
<dbReference type="SUPFAM" id="SSF53335">
    <property type="entry name" value="S-adenosyl-L-methionine-dependent methyltransferases"/>
    <property type="match status" value="1"/>
</dbReference>
<dbReference type="Pfam" id="PF10294">
    <property type="entry name" value="Methyltransf_16"/>
    <property type="match status" value="1"/>
</dbReference>
<keyword evidence="1" id="KW-0489">Methyltransferase</keyword>
<dbReference type="PANTHER" id="PTHR14614:SF132">
    <property type="entry name" value="PROTEIN-LYSINE METHYLTRANSFERASE C42C1.13"/>
    <property type="match status" value="1"/>
</dbReference>
<accession>A0A2V0NKN4</accession>
<dbReference type="AlphaFoldDB" id="A0A2V0NKN4"/>
<evidence type="ECO:0000313" key="2">
    <source>
        <dbReference type="Proteomes" id="UP000247498"/>
    </source>
</evidence>
<dbReference type="Proteomes" id="UP000247498">
    <property type="component" value="Unassembled WGS sequence"/>
</dbReference>
<keyword evidence="2" id="KW-1185">Reference proteome</keyword>
<protein>
    <submittedName>
        <fullName evidence="1">N-lysine methyltransferase-like protein</fullName>
    </submittedName>
</protein>
<reference evidence="1 2" key="1">
    <citation type="journal article" date="2018" name="Sci. Rep.">
        <title>Raphidocelis subcapitata (=Pseudokirchneriella subcapitata) provides an insight into genome evolution and environmental adaptations in the Sphaeropleales.</title>
        <authorList>
            <person name="Suzuki S."/>
            <person name="Yamaguchi H."/>
            <person name="Nakajima N."/>
            <person name="Kawachi M."/>
        </authorList>
    </citation>
    <scope>NUCLEOTIDE SEQUENCE [LARGE SCALE GENOMIC DNA]</scope>
    <source>
        <strain evidence="1 2">NIES-35</strain>
    </source>
</reference>
<dbReference type="OrthoDB" id="413520at2759"/>
<sequence length="253" mass="27472">MLLHVKGWEDGEPIERTLDAPDRWVMHSADEISVELDDGTRVAVKQKPRDIPASRMGVGACLWEGELLLAAYLAAQPRHRFIGQRVIELGAGPGMAGLMVAMFGAEAVITDKDVVLPLIRENIALNGLPDAPGGEKHCGGCARAEELEWGKEGYLARAALLAAAPVDLVIAADVTYVDQDGQSPSTEHFVEACKALCGPQTTCLVAFELRSSKVKETFVREAGRAFSRVERLSKADLPRGFRGDHIELYSLRL</sequence>
<dbReference type="Gene3D" id="3.40.50.150">
    <property type="entry name" value="Vaccinia Virus protein VP39"/>
    <property type="match status" value="1"/>
</dbReference>
<comment type="caution">
    <text evidence="1">The sequence shown here is derived from an EMBL/GenBank/DDBJ whole genome shotgun (WGS) entry which is preliminary data.</text>
</comment>
<dbReference type="InterPro" id="IPR019410">
    <property type="entry name" value="Methyltransf_16"/>
</dbReference>
<dbReference type="GO" id="GO:0008168">
    <property type="term" value="F:methyltransferase activity"/>
    <property type="evidence" value="ECO:0007669"/>
    <property type="project" value="UniProtKB-KW"/>
</dbReference>
<dbReference type="InterPro" id="IPR029063">
    <property type="entry name" value="SAM-dependent_MTases_sf"/>
</dbReference>
<evidence type="ECO:0000313" key="1">
    <source>
        <dbReference type="EMBL" id="GBF87904.1"/>
    </source>
</evidence>
<dbReference type="GO" id="GO:0032259">
    <property type="term" value="P:methylation"/>
    <property type="evidence" value="ECO:0007669"/>
    <property type="project" value="UniProtKB-KW"/>
</dbReference>
<dbReference type="STRING" id="307507.A0A2V0NKN4"/>
<dbReference type="PANTHER" id="PTHR14614">
    <property type="entry name" value="HEPATOCELLULAR CARCINOMA-ASSOCIATED ANTIGEN"/>
    <property type="match status" value="1"/>
</dbReference>
<organism evidence="1 2">
    <name type="scientific">Raphidocelis subcapitata</name>
    <dbReference type="NCBI Taxonomy" id="307507"/>
    <lineage>
        <taxon>Eukaryota</taxon>
        <taxon>Viridiplantae</taxon>
        <taxon>Chlorophyta</taxon>
        <taxon>core chlorophytes</taxon>
        <taxon>Chlorophyceae</taxon>
        <taxon>CS clade</taxon>
        <taxon>Sphaeropleales</taxon>
        <taxon>Selenastraceae</taxon>
        <taxon>Raphidocelis</taxon>
    </lineage>
</organism>
<dbReference type="InParanoid" id="A0A2V0NKN4"/>